<keyword evidence="1" id="KW-1185">Reference proteome</keyword>
<name>A0A7E4V8S8_PANRE</name>
<evidence type="ECO:0000313" key="2">
    <source>
        <dbReference type="WBParaSite" id="Pan_g17481.t1"/>
    </source>
</evidence>
<dbReference type="AlphaFoldDB" id="A0A7E4V8S8"/>
<reference evidence="1" key="1">
    <citation type="journal article" date="2013" name="Genetics">
        <title>The draft genome and transcriptome of Panagrellus redivivus are shaped by the harsh demands of a free-living lifestyle.</title>
        <authorList>
            <person name="Srinivasan J."/>
            <person name="Dillman A.R."/>
            <person name="Macchietto M.G."/>
            <person name="Heikkinen L."/>
            <person name="Lakso M."/>
            <person name="Fracchia K.M."/>
            <person name="Antoshechkin I."/>
            <person name="Mortazavi A."/>
            <person name="Wong G."/>
            <person name="Sternberg P.W."/>
        </authorList>
    </citation>
    <scope>NUCLEOTIDE SEQUENCE [LARGE SCALE GENOMIC DNA]</scope>
    <source>
        <strain evidence="1">MT8872</strain>
    </source>
</reference>
<reference evidence="2" key="2">
    <citation type="submission" date="2020-10" db="UniProtKB">
        <authorList>
            <consortium name="WormBaseParasite"/>
        </authorList>
    </citation>
    <scope>IDENTIFICATION</scope>
</reference>
<evidence type="ECO:0000313" key="1">
    <source>
        <dbReference type="Proteomes" id="UP000492821"/>
    </source>
</evidence>
<dbReference type="WBParaSite" id="Pan_g17481.t1">
    <property type="protein sequence ID" value="Pan_g17481.t1"/>
    <property type="gene ID" value="Pan_g17481"/>
</dbReference>
<sequence length="77" mass="8881">MFAFFAFRSRGYGILTFLRRRTRRLDQSSHGSSIILSLADEEVSVHPDRCRRGEEDRCRWCRGASGLYEAESKLPGI</sequence>
<accession>A0A7E4V8S8</accession>
<organism evidence="1 2">
    <name type="scientific">Panagrellus redivivus</name>
    <name type="common">Microworm</name>
    <dbReference type="NCBI Taxonomy" id="6233"/>
    <lineage>
        <taxon>Eukaryota</taxon>
        <taxon>Metazoa</taxon>
        <taxon>Ecdysozoa</taxon>
        <taxon>Nematoda</taxon>
        <taxon>Chromadorea</taxon>
        <taxon>Rhabditida</taxon>
        <taxon>Tylenchina</taxon>
        <taxon>Panagrolaimomorpha</taxon>
        <taxon>Panagrolaimoidea</taxon>
        <taxon>Panagrolaimidae</taxon>
        <taxon>Panagrellus</taxon>
    </lineage>
</organism>
<protein>
    <submittedName>
        <fullName evidence="2">Secreted protein</fullName>
    </submittedName>
</protein>
<proteinExistence type="predicted"/>
<dbReference type="Proteomes" id="UP000492821">
    <property type="component" value="Unassembled WGS sequence"/>
</dbReference>